<evidence type="ECO:0000313" key="10">
    <source>
        <dbReference type="Proteomes" id="UP001207228"/>
    </source>
</evidence>
<reference evidence="9 10" key="1">
    <citation type="submission" date="2022-11" db="EMBL/GenBank/DDBJ databases">
        <title>The characterization of three novel Bacteroidetes species and genomic analysis of their roles in tidal elemental geochemical cycles.</title>
        <authorList>
            <person name="Ma K.-J."/>
        </authorList>
    </citation>
    <scope>NUCLEOTIDE SEQUENCE [LARGE SCALE GENOMIC DNA]</scope>
    <source>
        <strain evidence="9 10">M82</strain>
    </source>
</reference>
<keyword evidence="4 6" id="KW-1133">Transmembrane helix</keyword>
<organism evidence="9 10">
    <name type="scientific">Pontibacter anaerobius</name>
    <dbReference type="NCBI Taxonomy" id="2993940"/>
    <lineage>
        <taxon>Bacteria</taxon>
        <taxon>Pseudomonadati</taxon>
        <taxon>Bacteroidota</taxon>
        <taxon>Cytophagia</taxon>
        <taxon>Cytophagales</taxon>
        <taxon>Hymenobacteraceae</taxon>
        <taxon>Pontibacter</taxon>
    </lineage>
</organism>
<evidence type="ECO:0000256" key="2">
    <source>
        <dbReference type="ARBA" id="ARBA00022475"/>
    </source>
</evidence>
<evidence type="ECO:0000256" key="1">
    <source>
        <dbReference type="ARBA" id="ARBA00004651"/>
    </source>
</evidence>
<feature type="domain" description="MacB-like periplasmic core" evidence="8">
    <location>
        <begin position="20"/>
        <end position="248"/>
    </location>
</feature>
<feature type="domain" description="ABC3 transporter permease C-terminal" evidence="7">
    <location>
        <begin position="298"/>
        <end position="413"/>
    </location>
</feature>
<sequence length="801" mass="89747">MLKLYFLTAARSLLRNKSYSLLNIAGLALGITCSILLFLVIKYELSYDTFHDKADRLYRVTTAYQSGDGMEKHSGIRFPIPKLLRSNENLGMENLTQVFVEESVQINIISDNGNAPKRFLEDNPIGFVEPEFFDLFSFERGEVDPRPSLAEPNNVVLTQSTADMYFPNGNAVGKMIKFNNLITLKVSSVIPDLPSNTDFPFSMFVSSSSLKNYSTFDLDSFNMLYSNYQLYVLLPEGASAEAKGKEITSFVSSHRPQDQRGKEDYVLQPLSDLHFNPDFGNFGQRTISREIIWSMALVGMFLVLVACINFVNLATAQAVKRAKEVGVRKVLGSSKNQLVLQFMGETFLITLLATLISVILVELTLPYLNSLMDLEITFSIFNDPVVLIFLVSEVLLVTVFAGFYPAMILSQFQPINALKSKINTQQVAGLPIRQGLVVLQFTICQVLIICTILVNEQMDFFRTKSLGFDKDAVVTVFLPNQASERIQPLREEMLKNPAIRGISFAGTPPSSNFTWGSNFYYNNSSEDAPFDANLKFADEHYLDLYDIKLAAGRAYTNTDSTSLLINETMRRKLGIKSPADAVGKSMKVGSEFKATIVGVVEDFHQNSLHRPIDPTIMFTSPKNYLFLNAKIDMGQKQEAINHLEEVWNMAYPDDVFSYSFLDDTIDEFYQDEARQSQLFKIFSVIAIFIGCLGLYGLVAFMAAQRTKEVGIRKVMGASVFHIAALFSKEFIKLVMIAFILSAPIAYYIISLWLEDFTYRISIGYFPFILAGVATLLIALITMSTKAIQAALANPVLSLKSE</sequence>
<keyword evidence="10" id="KW-1185">Reference proteome</keyword>
<protein>
    <submittedName>
        <fullName evidence="9">ABC transporter permease</fullName>
    </submittedName>
</protein>
<keyword evidence="5 6" id="KW-0472">Membrane</keyword>
<feature type="transmembrane region" description="Helical" evidence="6">
    <location>
        <begin position="761"/>
        <end position="780"/>
    </location>
</feature>
<feature type="transmembrane region" description="Helical" evidence="6">
    <location>
        <begin position="291"/>
        <end position="313"/>
    </location>
</feature>
<keyword evidence="3 6" id="KW-0812">Transmembrane</keyword>
<evidence type="ECO:0000256" key="3">
    <source>
        <dbReference type="ARBA" id="ARBA00022692"/>
    </source>
</evidence>
<evidence type="ECO:0000259" key="8">
    <source>
        <dbReference type="Pfam" id="PF12704"/>
    </source>
</evidence>
<dbReference type="InterPro" id="IPR050250">
    <property type="entry name" value="Macrolide_Exporter_MacB"/>
</dbReference>
<comment type="subcellular location">
    <subcellularLocation>
        <location evidence="1">Cell membrane</location>
        <topology evidence="1">Multi-pass membrane protein</topology>
    </subcellularLocation>
</comment>
<dbReference type="Pfam" id="PF12704">
    <property type="entry name" value="MacB_PCD"/>
    <property type="match status" value="2"/>
</dbReference>
<feature type="transmembrane region" description="Helical" evidence="6">
    <location>
        <begin position="21"/>
        <end position="41"/>
    </location>
</feature>
<feature type="transmembrane region" description="Helical" evidence="6">
    <location>
        <begin position="385"/>
        <end position="409"/>
    </location>
</feature>
<proteinExistence type="predicted"/>
<evidence type="ECO:0000313" key="9">
    <source>
        <dbReference type="EMBL" id="MCX2739144.1"/>
    </source>
</evidence>
<feature type="transmembrane region" description="Helical" evidence="6">
    <location>
        <begin position="338"/>
        <end position="365"/>
    </location>
</feature>
<evidence type="ECO:0000259" key="7">
    <source>
        <dbReference type="Pfam" id="PF02687"/>
    </source>
</evidence>
<feature type="domain" description="MacB-like periplasmic core" evidence="8">
    <location>
        <begin position="471"/>
        <end position="618"/>
    </location>
</feature>
<gene>
    <name evidence="9" type="ORF">OO017_04230</name>
</gene>
<dbReference type="InterPro" id="IPR003838">
    <property type="entry name" value="ABC3_permease_C"/>
</dbReference>
<feature type="domain" description="ABC3 transporter permease C-terminal" evidence="7">
    <location>
        <begin position="681"/>
        <end position="788"/>
    </location>
</feature>
<evidence type="ECO:0000256" key="6">
    <source>
        <dbReference type="SAM" id="Phobius"/>
    </source>
</evidence>
<evidence type="ECO:0000256" key="4">
    <source>
        <dbReference type="ARBA" id="ARBA00022989"/>
    </source>
</evidence>
<evidence type="ECO:0000256" key="5">
    <source>
        <dbReference type="ARBA" id="ARBA00023136"/>
    </source>
</evidence>
<feature type="transmembrane region" description="Helical" evidence="6">
    <location>
        <begin position="681"/>
        <end position="703"/>
    </location>
</feature>
<dbReference type="EMBL" id="JAPFQO010000002">
    <property type="protein sequence ID" value="MCX2739144.1"/>
    <property type="molecule type" value="Genomic_DNA"/>
</dbReference>
<keyword evidence="2" id="KW-1003">Cell membrane</keyword>
<name>A0ABT3RC07_9BACT</name>
<comment type="caution">
    <text evidence="9">The sequence shown here is derived from an EMBL/GenBank/DDBJ whole genome shotgun (WGS) entry which is preliminary data.</text>
</comment>
<accession>A0ABT3RC07</accession>
<dbReference type="PANTHER" id="PTHR30572:SF18">
    <property type="entry name" value="ABC-TYPE MACROLIDE FAMILY EXPORT SYSTEM PERMEASE COMPONENT 2"/>
    <property type="match status" value="1"/>
</dbReference>
<dbReference type="PANTHER" id="PTHR30572">
    <property type="entry name" value="MEMBRANE COMPONENT OF TRANSPORTER-RELATED"/>
    <property type="match status" value="1"/>
</dbReference>
<dbReference type="Proteomes" id="UP001207228">
    <property type="component" value="Unassembled WGS sequence"/>
</dbReference>
<dbReference type="RefSeq" id="WP_266051201.1">
    <property type="nucleotide sequence ID" value="NZ_JAPFQO010000002.1"/>
</dbReference>
<dbReference type="Pfam" id="PF02687">
    <property type="entry name" value="FtsX"/>
    <property type="match status" value="2"/>
</dbReference>
<feature type="transmembrane region" description="Helical" evidence="6">
    <location>
        <begin position="730"/>
        <end position="749"/>
    </location>
</feature>
<dbReference type="InterPro" id="IPR025857">
    <property type="entry name" value="MacB_PCD"/>
</dbReference>